<keyword evidence="2" id="KW-0547">Nucleotide-binding</keyword>
<keyword evidence="5" id="KW-0067">ATP-binding</keyword>
<dbReference type="InterPro" id="IPR029062">
    <property type="entry name" value="Class_I_gatase-like"/>
</dbReference>
<dbReference type="InterPro" id="IPR000421">
    <property type="entry name" value="FA58C"/>
</dbReference>
<organism evidence="7 8">
    <name type="scientific">Solidesulfovibrio magneticus str. Maddingley MBC34</name>
    <dbReference type="NCBI Taxonomy" id="1206767"/>
    <lineage>
        <taxon>Bacteria</taxon>
        <taxon>Pseudomonadati</taxon>
        <taxon>Thermodesulfobacteriota</taxon>
        <taxon>Desulfovibrionia</taxon>
        <taxon>Desulfovibrionales</taxon>
        <taxon>Desulfovibrionaceae</taxon>
        <taxon>Solidesulfovibrio</taxon>
    </lineage>
</organism>
<dbReference type="PROSITE" id="PS51273">
    <property type="entry name" value="GATASE_TYPE_1"/>
    <property type="match status" value="1"/>
</dbReference>
<dbReference type="GO" id="GO:0003921">
    <property type="term" value="F:GMP synthase activity"/>
    <property type="evidence" value="ECO:0007669"/>
    <property type="project" value="TreeGrafter"/>
</dbReference>
<keyword evidence="4" id="KW-0658">Purine biosynthesis</keyword>
<gene>
    <name evidence="7" type="ORF">B193_3301</name>
</gene>
<dbReference type="InterPro" id="IPR013783">
    <property type="entry name" value="Ig-like_fold"/>
</dbReference>
<name>K6GLW7_9BACT</name>
<proteinExistence type="predicted"/>
<dbReference type="Pfam" id="PF25788">
    <property type="entry name" value="Ig_Rha78A_N"/>
    <property type="match status" value="1"/>
</dbReference>
<dbReference type="SUPFAM" id="SSF52317">
    <property type="entry name" value="Class I glutamine amidotransferase-like"/>
    <property type="match status" value="1"/>
</dbReference>
<dbReference type="InterPro" id="IPR008979">
    <property type="entry name" value="Galactose-bd-like_sf"/>
</dbReference>
<dbReference type="GO" id="GO:0005524">
    <property type="term" value="F:ATP binding"/>
    <property type="evidence" value="ECO:0007669"/>
    <property type="project" value="UniProtKB-KW"/>
</dbReference>
<protein>
    <submittedName>
        <fullName evidence="7">GMP synthase family protein</fullName>
    </submittedName>
</protein>
<sequence>MGGILCDQVSAACLITKPQLNTNPNFDVVLTRTTPVLSFKNAAGGQGKRAYEIQVARDKDFTIGLAAFSLQENPEGVTALSIPTDKALADKTRWYWRVRAVDETGAQGPWATSRFSVDVASDKAFMGLTRAVPVSVKVSSGSDPKNLTDYSDQGLATQWRATPPGSDTAWVELDLGAARTISRIWMLADSGNKDGWPVAFRWLASPDGVDWKEAVKVADGDTYRFILDVDRVSARFWRLEISAWTGYSPALSELLLYSPGLPETPSPPSGPYVLIIGNQHNGFTFTQLAERVHEMVPQLTTLTVPYYEASLAMYEALPQKPVAILLSGNNADYNDLPMFEYNGEYEIIRAAPVPILGICAGNQMLAFASGYTRVRSMGRSDISAMETPREYSKINLLVDDPLFKDLPRPFTAPEVHGWAVYDPPQGFEVVAESGYIQAIRRQDGHVHGTQFHPEIKVPYNQAESVLRRFLEDALARAK</sequence>
<dbReference type="Gene3D" id="3.40.50.880">
    <property type="match status" value="1"/>
</dbReference>
<dbReference type="PANTHER" id="PTHR11922:SF2">
    <property type="entry name" value="GMP SYNTHASE [GLUTAMINE-HYDROLYZING]"/>
    <property type="match status" value="1"/>
</dbReference>
<evidence type="ECO:0000256" key="3">
    <source>
        <dbReference type="ARBA" id="ARBA00022749"/>
    </source>
</evidence>
<dbReference type="PROSITE" id="PS50022">
    <property type="entry name" value="FA58C_3"/>
    <property type="match status" value="1"/>
</dbReference>
<dbReference type="Gene3D" id="2.60.120.260">
    <property type="entry name" value="Galactose-binding domain-like"/>
    <property type="match status" value="1"/>
</dbReference>
<dbReference type="EMBL" id="ALAO01000308">
    <property type="protein sequence ID" value="EKO38011.1"/>
    <property type="molecule type" value="Genomic_DNA"/>
</dbReference>
<comment type="caution">
    <text evidence="7">The sequence shown here is derived from an EMBL/GenBank/DDBJ whole genome shotgun (WGS) entry which is preliminary data.</text>
</comment>
<dbReference type="PANTHER" id="PTHR11922">
    <property type="entry name" value="GMP SYNTHASE-RELATED"/>
    <property type="match status" value="1"/>
</dbReference>
<dbReference type="GO" id="GO:0005829">
    <property type="term" value="C:cytosol"/>
    <property type="evidence" value="ECO:0007669"/>
    <property type="project" value="TreeGrafter"/>
</dbReference>
<feature type="domain" description="F5/8 type C" evidence="6">
    <location>
        <begin position="112"/>
        <end position="259"/>
    </location>
</feature>
<reference evidence="7 8" key="1">
    <citation type="submission" date="2012-07" db="EMBL/GenBank/DDBJ databases">
        <title>Draft genome sequence of Desulfovibrio magneticus str. Maddingley MBC34 obtained from a metagenomic sequence of a methanogenic enrichment isolated from coal-seam formation water in Victoria, Australia.</title>
        <authorList>
            <person name="Greenfield P."/>
            <person name="Hendry P."/>
            <person name="Li D."/>
            <person name="Rosewarne C.P."/>
            <person name="Tran-Dinh N."/>
            <person name="Elbourne L.D.H."/>
            <person name="Paulsen I.T."/>
            <person name="Midgley D.J."/>
        </authorList>
    </citation>
    <scope>NUCLEOTIDE SEQUENCE [LARGE SCALE GENOMIC DNA]</scope>
    <source>
        <strain evidence="8">Maddingley MBC34</strain>
    </source>
</reference>
<dbReference type="PATRIC" id="fig|1206767.3.peg.3234"/>
<evidence type="ECO:0000256" key="2">
    <source>
        <dbReference type="ARBA" id="ARBA00022741"/>
    </source>
</evidence>
<evidence type="ECO:0000259" key="6">
    <source>
        <dbReference type="PROSITE" id="PS50022"/>
    </source>
</evidence>
<evidence type="ECO:0000256" key="5">
    <source>
        <dbReference type="ARBA" id="ARBA00022840"/>
    </source>
</evidence>
<dbReference type="AlphaFoldDB" id="K6GLW7"/>
<evidence type="ECO:0000256" key="4">
    <source>
        <dbReference type="ARBA" id="ARBA00022755"/>
    </source>
</evidence>
<dbReference type="Pfam" id="PF00117">
    <property type="entry name" value="GATase"/>
    <property type="match status" value="1"/>
</dbReference>
<evidence type="ECO:0000313" key="8">
    <source>
        <dbReference type="Proteomes" id="UP000006272"/>
    </source>
</evidence>
<dbReference type="Proteomes" id="UP000006272">
    <property type="component" value="Unassembled WGS sequence"/>
</dbReference>
<keyword evidence="1" id="KW-0436">Ligase</keyword>
<evidence type="ECO:0000313" key="7">
    <source>
        <dbReference type="EMBL" id="EKO38011.1"/>
    </source>
</evidence>
<keyword evidence="3" id="KW-0332">GMP biosynthesis</keyword>
<evidence type="ECO:0000256" key="1">
    <source>
        <dbReference type="ARBA" id="ARBA00022598"/>
    </source>
</evidence>
<dbReference type="Gene3D" id="2.60.40.10">
    <property type="entry name" value="Immunoglobulins"/>
    <property type="match status" value="1"/>
</dbReference>
<accession>K6GLW7</accession>
<dbReference type="InterPro" id="IPR017926">
    <property type="entry name" value="GATASE"/>
</dbReference>
<dbReference type="SUPFAM" id="SSF49785">
    <property type="entry name" value="Galactose-binding domain-like"/>
    <property type="match status" value="1"/>
</dbReference>
<dbReference type="Pfam" id="PF00754">
    <property type="entry name" value="F5_F8_type_C"/>
    <property type="match status" value="1"/>
</dbReference>